<dbReference type="AlphaFoldDB" id="A0A915CDL5"/>
<organism evidence="1 2">
    <name type="scientific">Parascaris univalens</name>
    <name type="common">Nematode worm</name>
    <dbReference type="NCBI Taxonomy" id="6257"/>
    <lineage>
        <taxon>Eukaryota</taxon>
        <taxon>Metazoa</taxon>
        <taxon>Ecdysozoa</taxon>
        <taxon>Nematoda</taxon>
        <taxon>Chromadorea</taxon>
        <taxon>Rhabditida</taxon>
        <taxon>Spirurina</taxon>
        <taxon>Ascaridomorpha</taxon>
        <taxon>Ascaridoidea</taxon>
        <taxon>Ascarididae</taxon>
        <taxon>Parascaris</taxon>
    </lineage>
</organism>
<sequence length="128" mass="13671">MLRIGNLKCVTLSKPKVFVKMKPHPCSNARRHIAPDVVGGADARPNGFSNFSPHILTEISTSSIGVKNIGNRGSSPTFSPYSPCKYLWMLQAATFPSLTDSTVVSAIPATSPPQNTHGSLVAAVVWHT</sequence>
<proteinExistence type="predicted"/>
<protein>
    <submittedName>
        <fullName evidence="2">Uncharacterized protein</fullName>
    </submittedName>
</protein>
<dbReference type="WBParaSite" id="PgR127_g025_t01">
    <property type="protein sequence ID" value="PgR127_g025_t01"/>
    <property type="gene ID" value="PgR127_g025"/>
</dbReference>
<accession>A0A915CDL5</accession>
<evidence type="ECO:0000313" key="1">
    <source>
        <dbReference type="Proteomes" id="UP000887569"/>
    </source>
</evidence>
<reference evidence="2" key="1">
    <citation type="submission" date="2022-11" db="UniProtKB">
        <authorList>
            <consortium name="WormBaseParasite"/>
        </authorList>
    </citation>
    <scope>IDENTIFICATION</scope>
</reference>
<dbReference type="Proteomes" id="UP000887569">
    <property type="component" value="Unplaced"/>
</dbReference>
<keyword evidence="1" id="KW-1185">Reference proteome</keyword>
<evidence type="ECO:0000313" key="2">
    <source>
        <dbReference type="WBParaSite" id="PgR127_g025_t01"/>
    </source>
</evidence>
<name>A0A915CDL5_PARUN</name>